<sequence>MQRQIALLTLLIGFANGSLAAVPAEQAQELGKSLTLFGAIQAGNAEGSIPPYEGGLREIPAGFKPDSGFWVDPFKDEKPLFRITAANAGQYADKLSEGQKELLKKNPETWYMDVYPSHRTAAYPQEVLDATVRNATACQTLKDGLAVDPACRGGLPFPIPQNGNEVIWNQQLRYKTGPGFTSTRSSNSWVIDARGQVIKTAESATFEETSFYQVRQADRDPNLYYRAWALDSYPARSAGQLIIMADYLDPTVKPRRAWSYTPGMRRIKLAPEFAYDTPVPNQGGVNLFDELQMFAGSQDRFDYKLVGRQEMFIPYNAYKFYFDCRQDEQFLPRHANPQCERWELHRVWVVEATLKPGKRHVYNTRRYYLDEDTFGVGLYDAWDQSGVLYRSMFQSGVQLYDKDIPYNVKNVSYNFNSGMWSLLNDALKGGYRVVDTPHSESDMNAEAIVSQETQR</sequence>
<dbReference type="CDD" id="cd16329">
    <property type="entry name" value="LolA_like"/>
    <property type="match status" value="1"/>
</dbReference>
<dbReference type="Pfam" id="PF07044">
    <property type="entry name" value="DUF1329"/>
    <property type="match status" value="1"/>
</dbReference>
<protein>
    <submittedName>
        <fullName evidence="2">DUF1329 domain-containing protein</fullName>
    </submittedName>
</protein>
<reference evidence="2" key="1">
    <citation type="submission" date="2020-01" db="EMBL/GenBank/DDBJ databases">
        <title>Bacteria Cultured from War Wounds Associated with the Conflict in Eastern Ukraine.</title>
        <authorList>
            <person name="Snesrud E."/>
            <person name="Galac M.R."/>
            <person name="Mc Gann P."/>
            <person name="Valentine K."/>
            <person name="Viacheslav K."/>
        </authorList>
    </citation>
    <scope>NUCLEOTIDE SEQUENCE</scope>
    <source>
        <strain evidence="2">VNMU148</strain>
    </source>
</reference>
<gene>
    <name evidence="2" type="ORF">GUL26_16640</name>
</gene>
<dbReference type="Proteomes" id="UP000644192">
    <property type="component" value="Unassembled WGS sequence"/>
</dbReference>
<proteinExistence type="predicted"/>
<feature type="signal peptide" evidence="1">
    <location>
        <begin position="1"/>
        <end position="20"/>
    </location>
</feature>
<keyword evidence="1" id="KW-0732">Signal</keyword>
<evidence type="ECO:0000313" key="2">
    <source>
        <dbReference type="EMBL" id="MZZ13877.1"/>
    </source>
</evidence>
<dbReference type="AlphaFoldDB" id="A0A7M3B6C4"/>
<feature type="chain" id="PRO_5043239279" evidence="1">
    <location>
        <begin position="21"/>
        <end position="455"/>
    </location>
</feature>
<organism evidence="2 3">
    <name type="scientific">Pseudomonas aeruginosa</name>
    <dbReference type="NCBI Taxonomy" id="287"/>
    <lineage>
        <taxon>Bacteria</taxon>
        <taxon>Pseudomonadati</taxon>
        <taxon>Pseudomonadota</taxon>
        <taxon>Gammaproteobacteria</taxon>
        <taxon>Pseudomonadales</taxon>
        <taxon>Pseudomonadaceae</taxon>
        <taxon>Pseudomonas</taxon>
    </lineage>
</organism>
<dbReference type="RefSeq" id="WP_004350403.1">
    <property type="nucleotide sequence ID" value="NZ_BSAU01000005.1"/>
</dbReference>
<dbReference type="InterPro" id="IPR010752">
    <property type="entry name" value="DUF1329"/>
</dbReference>
<dbReference type="EMBL" id="WXZT01000011">
    <property type="protein sequence ID" value="MZZ13877.1"/>
    <property type="molecule type" value="Genomic_DNA"/>
</dbReference>
<evidence type="ECO:0000256" key="1">
    <source>
        <dbReference type="SAM" id="SignalP"/>
    </source>
</evidence>
<comment type="caution">
    <text evidence="2">The sequence shown here is derived from an EMBL/GenBank/DDBJ whole genome shotgun (WGS) entry which is preliminary data.</text>
</comment>
<name>A0A7M3B6C4_PSEAI</name>
<evidence type="ECO:0000313" key="3">
    <source>
        <dbReference type="Proteomes" id="UP000644192"/>
    </source>
</evidence>
<dbReference type="Gene3D" id="2.50.20.10">
    <property type="entry name" value="Lipoprotein localisation LolA/LolB/LppX"/>
    <property type="match status" value="1"/>
</dbReference>
<accession>A0A7M3B6C4</accession>